<evidence type="ECO:0000313" key="1">
    <source>
        <dbReference type="EMBL" id="KAF2554256.1"/>
    </source>
</evidence>
<accession>A0A8S9HBQ4</accession>
<comment type="caution">
    <text evidence="1">The sequence shown here is derived from an EMBL/GenBank/DDBJ whole genome shotgun (WGS) entry which is preliminary data.</text>
</comment>
<proteinExistence type="predicted"/>
<name>A0A8S9HBQ4_BRACR</name>
<evidence type="ECO:0000313" key="2">
    <source>
        <dbReference type="Proteomes" id="UP000712281"/>
    </source>
</evidence>
<reference evidence="1" key="1">
    <citation type="submission" date="2019-12" db="EMBL/GenBank/DDBJ databases">
        <title>Genome sequencing and annotation of Brassica cretica.</title>
        <authorList>
            <person name="Studholme D.J."/>
            <person name="Sarris P.F."/>
        </authorList>
    </citation>
    <scope>NUCLEOTIDE SEQUENCE</scope>
    <source>
        <strain evidence="1">PFS-001/15</strain>
        <tissue evidence="1">Leaf</tissue>
    </source>
</reference>
<organism evidence="1 2">
    <name type="scientific">Brassica cretica</name>
    <name type="common">Mustard</name>
    <dbReference type="NCBI Taxonomy" id="69181"/>
    <lineage>
        <taxon>Eukaryota</taxon>
        <taxon>Viridiplantae</taxon>
        <taxon>Streptophyta</taxon>
        <taxon>Embryophyta</taxon>
        <taxon>Tracheophyta</taxon>
        <taxon>Spermatophyta</taxon>
        <taxon>Magnoliopsida</taxon>
        <taxon>eudicotyledons</taxon>
        <taxon>Gunneridae</taxon>
        <taxon>Pentapetalae</taxon>
        <taxon>rosids</taxon>
        <taxon>malvids</taxon>
        <taxon>Brassicales</taxon>
        <taxon>Brassicaceae</taxon>
        <taxon>Brassiceae</taxon>
        <taxon>Brassica</taxon>
    </lineage>
</organism>
<dbReference type="AlphaFoldDB" id="A0A8S9HBQ4"/>
<sequence>MNMARTRLIHRFISPPYLFPSLSNRVVVEQACLRPGRLQRALPLDSVFLHCCRFISFSPPICSTAWARILAPESAPLRNFELEVEIIFPLDLVWLLSVREWEGRDGFYGSPAVRCFWSKESSALIGVIGSRFVESGSSFFHVFKERLSTPLQWPRAWLPHLRFSCSRFLIWFSICSLLVDGSLVLVGLRGFLSGCAHVLIPVFDEACDGSSSNNFSSSVLIGYGRVVVLVSLTATSNIWFSLTSQLYIEVVSSFALFKRSLHEDQEIRFGSCFGGSGQRLDESELVLTSFYPFLLKLFPEIKSNN</sequence>
<dbReference type="Proteomes" id="UP000712281">
    <property type="component" value="Unassembled WGS sequence"/>
</dbReference>
<dbReference type="EMBL" id="QGKW02001988">
    <property type="protein sequence ID" value="KAF2554256.1"/>
    <property type="molecule type" value="Genomic_DNA"/>
</dbReference>
<protein>
    <submittedName>
        <fullName evidence="1">Uncharacterized protein</fullName>
    </submittedName>
</protein>
<gene>
    <name evidence="1" type="ORF">F2Q68_00035155</name>
</gene>